<feature type="region of interest" description="Disordered" evidence="3">
    <location>
        <begin position="17"/>
        <end position="43"/>
    </location>
</feature>
<dbReference type="GO" id="GO:0009986">
    <property type="term" value="C:cell surface"/>
    <property type="evidence" value="ECO:0007669"/>
    <property type="project" value="TreeGrafter"/>
</dbReference>
<dbReference type="OrthoDB" id="8195838at2759"/>
<evidence type="ECO:0000313" key="4">
    <source>
        <dbReference type="Proteomes" id="UP000504606"/>
    </source>
</evidence>
<accession>A0A9C6UEY5</accession>
<dbReference type="KEGG" id="foc:127750173"/>
<dbReference type="InterPro" id="IPR026664">
    <property type="entry name" value="Stereocilin-rel"/>
</dbReference>
<dbReference type="PANTHER" id="PTHR23412">
    <property type="entry name" value="STEREOCILIN RELATED"/>
    <property type="match status" value="1"/>
</dbReference>
<feature type="compositionally biased region" description="Low complexity" evidence="3">
    <location>
        <begin position="17"/>
        <end position="42"/>
    </location>
</feature>
<gene>
    <name evidence="5" type="primary">LOC127750173</name>
</gene>
<dbReference type="PANTHER" id="PTHR23412:SF17">
    <property type="entry name" value="OTOANCORIN"/>
    <property type="match status" value="1"/>
</dbReference>
<dbReference type="AlphaFoldDB" id="A0A9C6UEY5"/>
<reference evidence="5" key="1">
    <citation type="submission" date="2025-08" db="UniProtKB">
        <authorList>
            <consortium name="RefSeq"/>
        </authorList>
    </citation>
    <scope>IDENTIFICATION</scope>
    <source>
        <tissue evidence="5">Whole organism</tissue>
    </source>
</reference>
<evidence type="ECO:0000313" key="5">
    <source>
        <dbReference type="RefSeq" id="XP_052126973.1"/>
    </source>
</evidence>
<dbReference type="GO" id="GO:0007160">
    <property type="term" value="P:cell-matrix adhesion"/>
    <property type="evidence" value="ECO:0007669"/>
    <property type="project" value="TreeGrafter"/>
</dbReference>
<evidence type="ECO:0000256" key="2">
    <source>
        <dbReference type="ARBA" id="ARBA00023180"/>
    </source>
</evidence>
<evidence type="ECO:0000256" key="3">
    <source>
        <dbReference type="SAM" id="MobiDB-lite"/>
    </source>
</evidence>
<keyword evidence="2" id="KW-0325">Glycoprotein</keyword>
<feature type="region of interest" description="Disordered" evidence="3">
    <location>
        <begin position="334"/>
        <end position="367"/>
    </location>
</feature>
<name>A0A9C6UEY5_FRAOC</name>
<keyword evidence="4" id="KW-1185">Reference proteome</keyword>
<dbReference type="RefSeq" id="XP_052126973.1">
    <property type="nucleotide sequence ID" value="XM_052271013.1"/>
</dbReference>
<proteinExistence type="predicted"/>
<evidence type="ECO:0000256" key="1">
    <source>
        <dbReference type="ARBA" id="ARBA00022729"/>
    </source>
</evidence>
<keyword evidence="1" id="KW-0732">Signal</keyword>
<feature type="non-terminal residue" evidence="5">
    <location>
        <position position="1"/>
    </location>
</feature>
<dbReference type="Proteomes" id="UP000504606">
    <property type="component" value="Unplaced"/>
</dbReference>
<organism evidence="4 5">
    <name type="scientific">Frankliniella occidentalis</name>
    <name type="common">Western flower thrips</name>
    <name type="synonym">Euthrips occidentalis</name>
    <dbReference type="NCBI Taxonomy" id="133901"/>
    <lineage>
        <taxon>Eukaryota</taxon>
        <taxon>Metazoa</taxon>
        <taxon>Ecdysozoa</taxon>
        <taxon>Arthropoda</taxon>
        <taxon>Hexapoda</taxon>
        <taxon>Insecta</taxon>
        <taxon>Pterygota</taxon>
        <taxon>Neoptera</taxon>
        <taxon>Paraneoptera</taxon>
        <taxon>Thysanoptera</taxon>
        <taxon>Terebrantia</taxon>
        <taxon>Thripoidea</taxon>
        <taxon>Thripidae</taxon>
        <taxon>Frankliniella</taxon>
    </lineage>
</organism>
<sequence length="414" mass="42410">WVPVLVPGLFAVPEFSRTTTTTATPNTTRAASSSGPSGPLPGTVTCATAEQAGSASALPAASLRAIQPQQALSCIAFLGKDPLGEDQARAVWDLLLQAYETADMVPDETLRLLGWVAAGIPPDHIANLSLSEFDTVAALGVFHNLSLDQLSAMADSVRFQWSAKEPEDLSYLDLTALNHILCGFNASDVARIHADAYKEAASSLSLLRCPGTPGAAPVPGVGGSSGADLANPNPTLNALPSLRVLASMAESGDAFGDPASWSAATVRAIGCVLVGLPSASLVRIPVHSMHAMLQALAGADQLIVRKCMYGTPVIAQRLSSAELPLQSASTSTAVPTLMGASPSNSTTSSNSSVPPGAPGMPHPAGLADQAVRNGTQQGSRPAVPGSGVSVFDQYSRFSLLAATVVTANIWVSLE</sequence>
<feature type="compositionally biased region" description="Low complexity" evidence="3">
    <location>
        <begin position="341"/>
        <end position="354"/>
    </location>
</feature>
<dbReference type="GeneID" id="127750173"/>
<protein>
    <submittedName>
        <fullName evidence="5">Uncharacterized protein LOC127750173</fullName>
    </submittedName>
</protein>